<evidence type="ECO:0000313" key="2">
    <source>
        <dbReference type="EMBL" id="CAA7261493.1"/>
    </source>
</evidence>
<feature type="region of interest" description="Disordered" evidence="1">
    <location>
        <begin position="308"/>
        <end position="406"/>
    </location>
</feature>
<accession>A0A8S0WGF5</accession>
<name>A0A8S0WGF5_CYCAE</name>
<keyword evidence="3" id="KW-1185">Reference proteome</keyword>
<sequence>MPQEYFQLGGYRPQIQWFQSTYDDKQLAEAIANPSSPIRSRNGLNTGAVELVLGIKPSGASHLLLTSDQTREFAAVMRLPLPRSPPFRASDFESLSPILFWNVDELTKKLVTLKPKAGKGRGGDNSQANRGYTDDMVELYRGTFEHCRLLYSVLNEIAQPTKFGVDDLSWTQTLRVASLVFNTRGIDDRHSSEKMRNPSVLDIGLCDAHMPTLRPNHGTAKHIIDKTNAMLGRRQPKKPFRHGDSEALPHDAARARLQIVFQDRQGPSAPTPMILLVYHAEQTLNYLKNMGVDTSCWRSGMKDLLMSENSRAKRDSSPPRYGSRDPRKYSSPPYGRETSYTTLDCGSRSRSRSPSRRSSYEQTRYTPSSSSPGSRYPSSSTASSYTATSSSYNSGTTSISNTPAPARRSYPPVYVLDVRELFAKLMISQFEWGVVEMARTFKMTDEDGWCAGNEAVMIIDVWREMISSLPIDDQRILRSNALDPRFASASASTTSTASAEPVDTKSKNLYDEDSDEDPNDFVLRPAVGSGGVLPQTSSAQANDDPYNFDESDYGGSDDDDD</sequence>
<protein>
    <submittedName>
        <fullName evidence="2">Uncharacterized protein</fullName>
    </submittedName>
</protein>
<dbReference type="AlphaFoldDB" id="A0A8S0WGF5"/>
<organism evidence="2 3">
    <name type="scientific">Cyclocybe aegerita</name>
    <name type="common">Black poplar mushroom</name>
    <name type="synonym">Agrocybe aegerita</name>
    <dbReference type="NCBI Taxonomy" id="1973307"/>
    <lineage>
        <taxon>Eukaryota</taxon>
        <taxon>Fungi</taxon>
        <taxon>Dikarya</taxon>
        <taxon>Basidiomycota</taxon>
        <taxon>Agaricomycotina</taxon>
        <taxon>Agaricomycetes</taxon>
        <taxon>Agaricomycetidae</taxon>
        <taxon>Agaricales</taxon>
        <taxon>Agaricineae</taxon>
        <taxon>Bolbitiaceae</taxon>
        <taxon>Cyclocybe</taxon>
    </lineage>
</organism>
<gene>
    <name evidence="2" type="ORF">AAE3_LOCUS3786</name>
</gene>
<proteinExistence type="predicted"/>
<feature type="compositionally biased region" description="Low complexity" evidence="1">
    <location>
        <begin position="488"/>
        <end position="499"/>
    </location>
</feature>
<reference evidence="2 3" key="1">
    <citation type="submission" date="2020-01" db="EMBL/GenBank/DDBJ databases">
        <authorList>
            <person name="Gupta K D."/>
        </authorList>
    </citation>
    <scope>NUCLEOTIDE SEQUENCE [LARGE SCALE GENOMIC DNA]</scope>
</reference>
<feature type="compositionally biased region" description="Acidic residues" evidence="1">
    <location>
        <begin position="546"/>
        <end position="561"/>
    </location>
</feature>
<dbReference type="Proteomes" id="UP000467700">
    <property type="component" value="Unassembled WGS sequence"/>
</dbReference>
<feature type="region of interest" description="Disordered" evidence="1">
    <location>
        <begin position="488"/>
        <end position="561"/>
    </location>
</feature>
<evidence type="ECO:0000256" key="1">
    <source>
        <dbReference type="SAM" id="MobiDB-lite"/>
    </source>
</evidence>
<comment type="caution">
    <text evidence="2">The sequence shown here is derived from an EMBL/GenBank/DDBJ whole genome shotgun (WGS) entry which is preliminary data.</text>
</comment>
<evidence type="ECO:0000313" key="3">
    <source>
        <dbReference type="Proteomes" id="UP000467700"/>
    </source>
</evidence>
<dbReference type="OrthoDB" id="3235609at2759"/>
<feature type="compositionally biased region" description="Low complexity" evidence="1">
    <location>
        <begin position="363"/>
        <end position="402"/>
    </location>
</feature>
<dbReference type="EMBL" id="CACVBS010000033">
    <property type="protein sequence ID" value="CAA7261493.1"/>
    <property type="molecule type" value="Genomic_DNA"/>
</dbReference>
<feature type="compositionally biased region" description="Basic and acidic residues" evidence="1">
    <location>
        <begin position="310"/>
        <end position="328"/>
    </location>
</feature>